<keyword evidence="15" id="KW-1185">Reference proteome</keyword>
<dbReference type="PRINTS" id="PR00904">
    <property type="entry name" value="FRATAXIN"/>
</dbReference>
<dbReference type="InterPro" id="IPR002908">
    <property type="entry name" value="Frataxin/CyaY"/>
</dbReference>
<proteinExistence type="inferred from homology"/>
<evidence type="ECO:0000256" key="11">
    <source>
        <dbReference type="ARBA" id="ARBA00023128"/>
    </source>
</evidence>
<evidence type="ECO:0000256" key="1">
    <source>
        <dbReference type="ARBA" id="ARBA00004173"/>
    </source>
</evidence>
<dbReference type="EMBL" id="KN847523">
    <property type="protein sequence ID" value="KIV92308.1"/>
    <property type="molecule type" value="Genomic_DNA"/>
</dbReference>
<reference evidence="14 15" key="1">
    <citation type="submission" date="2015-01" db="EMBL/GenBank/DDBJ databases">
        <title>The Genome Sequence of Exophiala mesophila CBS40295.</title>
        <authorList>
            <consortium name="The Broad Institute Genomics Platform"/>
            <person name="Cuomo C."/>
            <person name="de Hoog S."/>
            <person name="Gorbushina A."/>
            <person name="Stielow B."/>
            <person name="Teixiera M."/>
            <person name="Abouelleil A."/>
            <person name="Chapman S.B."/>
            <person name="Priest M."/>
            <person name="Young S.K."/>
            <person name="Wortman J."/>
            <person name="Nusbaum C."/>
            <person name="Birren B."/>
        </authorList>
    </citation>
    <scope>NUCLEOTIDE SEQUENCE [LARGE SCALE GENOMIC DNA]</scope>
    <source>
        <strain evidence="14 15">CBS 40295</strain>
    </source>
</reference>
<keyword evidence="7" id="KW-0809">Transit peptide</keyword>
<dbReference type="GO" id="GO:0016226">
    <property type="term" value="P:iron-sulfur cluster assembly"/>
    <property type="evidence" value="ECO:0007669"/>
    <property type="project" value="InterPro"/>
</dbReference>
<name>A0A0D1ZZQ7_EXOME</name>
<evidence type="ECO:0000256" key="2">
    <source>
        <dbReference type="ARBA" id="ARBA00008183"/>
    </source>
</evidence>
<dbReference type="SUPFAM" id="SSF55387">
    <property type="entry name" value="Frataxin/Nqo15-like"/>
    <property type="match status" value="1"/>
</dbReference>
<dbReference type="Pfam" id="PF01491">
    <property type="entry name" value="Frataxin_Cyay"/>
    <property type="match status" value="1"/>
</dbReference>
<evidence type="ECO:0000256" key="5">
    <source>
        <dbReference type="ARBA" id="ARBA00022448"/>
    </source>
</evidence>
<evidence type="ECO:0000256" key="12">
    <source>
        <dbReference type="ARBA" id="ARBA00047990"/>
    </source>
</evidence>
<dbReference type="InterPro" id="IPR036524">
    <property type="entry name" value="Frataxin/CyaY_sf"/>
</dbReference>
<gene>
    <name evidence="14" type="ORF">PV10_06760</name>
</gene>
<dbReference type="STRING" id="212818.A0A0D1ZZQ7"/>
<evidence type="ECO:0000313" key="15">
    <source>
        <dbReference type="Proteomes" id="UP000054302"/>
    </source>
</evidence>
<feature type="compositionally biased region" description="Low complexity" evidence="13">
    <location>
        <begin position="66"/>
        <end position="80"/>
    </location>
</feature>
<dbReference type="GO" id="GO:0004322">
    <property type="term" value="F:ferroxidase activity"/>
    <property type="evidence" value="ECO:0007669"/>
    <property type="project" value="UniProtKB-EC"/>
</dbReference>
<dbReference type="EC" id="1.16.3.1" evidence="3"/>
<dbReference type="GO" id="GO:0006826">
    <property type="term" value="P:iron ion transport"/>
    <property type="evidence" value="ECO:0007669"/>
    <property type="project" value="UniProtKB-KW"/>
</dbReference>
<keyword evidence="11" id="KW-0496">Mitochondrion</keyword>
<dbReference type="GO" id="GO:0005739">
    <property type="term" value="C:mitochondrion"/>
    <property type="evidence" value="ECO:0007669"/>
    <property type="project" value="UniProtKB-SubCell"/>
</dbReference>
<evidence type="ECO:0000256" key="13">
    <source>
        <dbReference type="SAM" id="MobiDB-lite"/>
    </source>
</evidence>
<dbReference type="GO" id="GO:0034986">
    <property type="term" value="F:iron chaperone activity"/>
    <property type="evidence" value="ECO:0007669"/>
    <property type="project" value="TreeGrafter"/>
</dbReference>
<dbReference type="AlphaFoldDB" id="A0A0D1ZZQ7"/>
<keyword evidence="5" id="KW-0813">Transport</keyword>
<dbReference type="PANTHER" id="PTHR16821">
    <property type="entry name" value="FRATAXIN"/>
    <property type="match status" value="1"/>
</dbReference>
<dbReference type="VEuPathDB" id="FungiDB:PV10_06760"/>
<dbReference type="SMART" id="SM01219">
    <property type="entry name" value="Frataxin_Cyay"/>
    <property type="match status" value="1"/>
</dbReference>
<feature type="region of interest" description="Disordered" evidence="13">
    <location>
        <begin position="66"/>
        <end position="106"/>
    </location>
</feature>
<keyword evidence="8" id="KW-0560">Oxidoreductase</keyword>
<dbReference type="GeneID" id="27324605"/>
<keyword evidence="4" id="KW-0409">Iron storage</keyword>
<dbReference type="InterPro" id="IPR017789">
    <property type="entry name" value="Frataxin"/>
</dbReference>
<keyword evidence="6" id="KW-0410">Iron transport</keyword>
<dbReference type="NCBIfam" id="TIGR03421">
    <property type="entry name" value="FeS_CyaY"/>
    <property type="match status" value="1"/>
</dbReference>
<dbReference type="OMA" id="YSEHYFN"/>
<evidence type="ECO:0000256" key="8">
    <source>
        <dbReference type="ARBA" id="ARBA00023002"/>
    </source>
</evidence>
<dbReference type="Gene3D" id="3.30.920.10">
    <property type="entry name" value="Frataxin/CyaY"/>
    <property type="match status" value="1"/>
</dbReference>
<dbReference type="PROSITE" id="PS50810">
    <property type="entry name" value="FRATAXIN_2"/>
    <property type="match status" value="1"/>
</dbReference>
<organism evidence="14 15">
    <name type="scientific">Exophiala mesophila</name>
    <name type="common">Black yeast-like fungus</name>
    <dbReference type="NCBI Taxonomy" id="212818"/>
    <lineage>
        <taxon>Eukaryota</taxon>
        <taxon>Fungi</taxon>
        <taxon>Dikarya</taxon>
        <taxon>Ascomycota</taxon>
        <taxon>Pezizomycotina</taxon>
        <taxon>Eurotiomycetes</taxon>
        <taxon>Chaetothyriomycetidae</taxon>
        <taxon>Chaetothyriales</taxon>
        <taxon>Herpotrichiellaceae</taxon>
        <taxon>Exophiala</taxon>
    </lineage>
</organism>
<dbReference type="RefSeq" id="XP_016223882.1">
    <property type="nucleotide sequence ID" value="XM_016371589.1"/>
</dbReference>
<dbReference type="HOGENOM" id="CLU_080880_0_0_1"/>
<evidence type="ECO:0000256" key="10">
    <source>
        <dbReference type="ARBA" id="ARBA00023065"/>
    </source>
</evidence>
<evidence type="ECO:0000313" key="14">
    <source>
        <dbReference type="EMBL" id="KIV92308.1"/>
    </source>
</evidence>
<dbReference type="InterPro" id="IPR020895">
    <property type="entry name" value="Frataxin_CS"/>
</dbReference>
<dbReference type="Proteomes" id="UP000054302">
    <property type="component" value="Unassembled WGS sequence"/>
</dbReference>
<comment type="catalytic activity">
    <reaction evidence="12">
        <text>4 Fe(2+) + O2 + 4 H(+) = 4 Fe(3+) + 2 H2O</text>
        <dbReference type="Rhea" id="RHEA:11148"/>
        <dbReference type="ChEBI" id="CHEBI:15377"/>
        <dbReference type="ChEBI" id="CHEBI:15378"/>
        <dbReference type="ChEBI" id="CHEBI:15379"/>
        <dbReference type="ChEBI" id="CHEBI:29033"/>
        <dbReference type="ChEBI" id="CHEBI:29034"/>
        <dbReference type="EC" id="1.16.3.1"/>
    </reaction>
</comment>
<dbReference type="OrthoDB" id="509901at2759"/>
<protein>
    <recommendedName>
        <fullName evidence="3">ferroxidase</fullName>
        <ecNumber evidence="3">1.16.3.1</ecNumber>
    </recommendedName>
</protein>
<keyword evidence="9" id="KW-0408">Iron</keyword>
<sequence length="236" mass="25592">MKATRFLAQTTGTVNCSRICPRASSLRRRVVLSTPSTPSTPLTPLPIPLPLSRAYHCARLSQKSTASSSTTIRSLTTSTTRYKGIQPTSSDPAPPKPEGHSKSGSVVQLSDGEYHELADQYLDRLVYAAEELSENQEEGWDTEFSAGVLTISHMDRGSWVINKQPPNKQIWLSSPESGPKRYDWVMVGAGQHEKEGSAVDPGDDGAGGKWIYLRDGSGLSDLLHSEVGVVIPQEGD</sequence>
<keyword evidence="10" id="KW-0406">Ion transport</keyword>
<dbReference type="PANTHER" id="PTHR16821:SF2">
    <property type="entry name" value="FRATAXIN, MITOCHONDRIAL"/>
    <property type="match status" value="1"/>
</dbReference>
<comment type="similarity">
    <text evidence="2">Belongs to the frataxin family.</text>
</comment>
<dbReference type="GO" id="GO:0051537">
    <property type="term" value="F:2 iron, 2 sulfur cluster binding"/>
    <property type="evidence" value="ECO:0007669"/>
    <property type="project" value="TreeGrafter"/>
</dbReference>
<evidence type="ECO:0000256" key="4">
    <source>
        <dbReference type="ARBA" id="ARBA00022434"/>
    </source>
</evidence>
<dbReference type="PROSITE" id="PS01344">
    <property type="entry name" value="FRATAXIN_1"/>
    <property type="match status" value="1"/>
</dbReference>
<dbReference type="NCBIfam" id="TIGR03422">
    <property type="entry name" value="mito_frataxin"/>
    <property type="match status" value="1"/>
</dbReference>
<evidence type="ECO:0000256" key="3">
    <source>
        <dbReference type="ARBA" id="ARBA00013107"/>
    </source>
</evidence>
<accession>A0A0D1ZZQ7</accession>
<dbReference type="GO" id="GO:0006879">
    <property type="term" value="P:intracellular iron ion homeostasis"/>
    <property type="evidence" value="ECO:0007669"/>
    <property type="project" value="UniProtKB-KW"/>
</dbReference>
<dbReference type="GO" id="GO:0008199">
    <property type="term" value="F:ferric iron binding"/>
    <property type="evidence" value="ECO:0007669"/>
    <property type="project" value="InterPro"/>
</dbReference>
<comment type="subcellular location">
    <subcellularLocation>
        <location evidence="1">Mitochondrion</location>
    </subcellularLocation>
</comment>
<evidence type="ECO:0000256" key="7">
    <source>
        <dbReference type="ARBA" id="ARBA00022946"/>
    </source>
</evidence>
<evidence type="ECO:0000256" key="6">
    <source>
        <dbReference type="ARBA" id="ARBA00022496"/>
    </source>
</evidence>
<dbReference type="GO" id="GO:0008198">
    <property type="term" value="F:ferrous iron binding"/>
    <property type="evidence" value="ECO:0007669"/>
    <property type="project" value="TreeGrafter"/>
</dbReference>
<evidence type="ECO:0000256" key="9">
    <source>
        <dbReference type="ARBA" id="ARBA00023004"/>
    </source>
</evidence>